<proteinExistence type="predicted"/>
<dbReference type="EMBL" id="WTPW01000941">
    <property type="protein sequence ID" value="KAF0468355.1"/>
    <property type="molecule type" value="Genomic_DNA"/>
</dbReference>
<name>A0A8H3XKF1_GIGMA</name>
<accession>A0A8H3XKF1</accession>
<evidence type="ECO:0000313" key="1">
    <source>
        <dbReference type="EMBL" id="KAF0468355.1"/>
    </source>
</evidence>
<protein>
    <submittedName>
        <fullName evidence="1">Uncharacterized protein</fullName>
    </submittedName>
</protein>
<keyword evidence="2" id="KW-1185">Reference proteome</keyword>
<comment type="caution">
    <text evidence="1">The sequence shown here is derived from an EMBL/GenBank/DDBJ whole genome shotgun (WGS) entry which is preliminary data.</text>
</comment>
<dbReference type="AlphaFoldDB" id="A0A8H3XKF1"/>
<sequence>MKNPALAIFVLNAEPLASDEELTEMYFKGTNYFSSAPTKYSEREDSPIPKNSPLISSRAIGSWKRLLSLLSEA</sequence>
<reference evidence="1 2" key="1">
    <citation type="journal article" date="2019" name="Environ. Microbiol.">
        <title>At the nexus of three kingdoms: the genome of the mycorrhizal fungus Gigaspora margarita provides insights into plant, endobacterial and fungal interactions.</title>
        <authorList>
            <person name="Venice F."/>
            <person name="Ghignone S."/>
            <person name="Salvioli di Fossalunga A."/>
            <person name="Amselem J."/>
            <person name="Novero M."/>
            <person name="Xianan X."/>
            <person name="Sedzielewska Toro K."/>
            <person name="Morin E."/>
            <person name="Lipzen A."/>
            <person name="Grigoriev I.V."/>
            <person name="Henrissat B."/>
            <person name="Martin F.M."/>
            <person name="Bonfante P."/>
        </authorList>
    </citation>
    <scope>NUCLEOTIDE SEQUENCE [LARGE SCALE GENOMIC DNA]</scope>
    <source>
        <strain evidence="1 2">BEG34</strain>
    </source>
</reference>
<gene>
    <name evidence="1" type="ORF">F8M41_025813</name>
</gene>
<dbReference type="Proteomes" id="UP000439903">
    <property type="component" value="Unassembled WGS sequence"/>
</dbReference>
<organism evidence="1 2">
    <name type="scientific">Gigaspora margarita</name>
    <dbReference type="NCBI Taxonomy" id="4874"/>
    <lineage>
        <taxon>Eukaryota</taxon>
        <taxon>Fungi</taxon>
        <taxon>Fungi incertae sedis</taxon>
        <taxon>Mucoromycota</taxon>
        <taxon>Glomeromycotina</taxon>
        <taxon>Glomeromycetes</taxon>
        <taxon>Diversisporales</taxon>
        <taxon>Gigasporaceae</taxon>
        <taxon>Gigaspora</taxon>
    </lineage>
</organism>
<evidence type="ECO:0000313" key="2">
    <source>
        <dbReference type="Proteomes" id="UP000439903"/>
    </source>
</evidence>